<dbReference type="Gene3D" id="3.10.50.40">
    <property type="match status" value="1"/>
</dbReference>
<dbReference type="InterPro" id="IPR000297">
    <property type="entry name" value="PPIase_PpiC"/>
</dbReference>
<evidence type="ECO:0000313" key="9">
    <source>
        <dbReference type="EMBL" id="ACO04786.1"/>
    </source>
</evidence>
<dbReference type="GO" id="GO:0003755">
    <property type="term" value="F:peptidyl-prolyl cis-trans isomerase activity"/>
    <property type="evidence" value="ECO:0007669"/>
    <property type="project" value="UniProtKB-KW"/>
</dbReference>
<evidence type="ECO:0000256" key="1">
    <source>
        <dbReference type="ARBA" id="ARBA00000971"/>
    </source>
</evidence>
<dbReference type="Pfam" id="PF13624">
    <property type="entry name" value="SurA_N_3"/>
    <property type="match status" value="1"/>
</dbReference>
<dbReference type="PANTHER" id="PTHR47245:SF1">
    <property type="entry name" value="FOLDASE PROTEIN PRSA"/>
    <property type="match status" value="1"/>
</dbReference>
<comment type="catalytic activity">
    <reaction evidence="1">
        <text>[protein]-peptidylproline (omega=180) = [protein]-peptidylproline (omega=0)</text>
        <dbReference type="Rhea" id="RHEA:16237"/>
        <dbReference type="Rhea" id="RHEA-COMP:10747"/>
        <dbReference type="Rhea" id="RHEA-COMP:10748"/>
        <dbReference type="ChEBI" id="CHEBI:83833"/>
        <dbReference type="ChEBI" id="CHEBI:83834"/>
        <dbReference type="EC" id="5.2.1.8"/>
    </reaction>
</comment>
<dbReference type="InterPro" id="IPR027304">
    <property type="entry name" value="Trigger_fact/SurA_dom_sf"/>
</dbReference>
<dbReference type="PANTHER" id="PTHR47245">
    <property type="entry name" value="PEPTIDYLPROLYL ISOMERASE"/>
    <property type="match status" value="1"/>
</dbReference>
<reference evidence="9 10" key="1">
    <citation type="journal article" date="2009" name="J. Bacteriol.">
        <title>Complete and draft genome sequences of six members of the Aquificales.</title>
        <authorList>
            <person name="Reysenbach A.L."/>
            <person name="Hamamura N."/>
            <person name="Podar M."/>
            <person name="Griffiths E."/>
            <person name="Ferreira S."/>
            <person name="Hochstein R."/>
            <person name="Heidelberg J."/>
            <person name="Johnson J."/>
            <person name="Mead D."/>
            <person name="Pohorille A."/>
            <person name="Sarmiento M."/>
            <person name="Schweighofer K."/>
            <person name="Seshadri R."/>
            <person name="Voytek M.A."/>
        </authorList>
    </citation>
    <scope>NUCLEOTIDE SEQUENCE [LARGE SCALE GENOMIC DNA]</scope>
    <source>
        <strain evidence="10">DSM 14350 / EX-H1</strain>
    </source>
</reference>
<dbReference type="PaxDb" id="123214-PERMA_1451"/>
<evidence type="ECO:0000256" key="5">
    <source>
        <dbReference type="ARBA" id="ARBA00023235"/>
    </source>
</evidence>
<dbReference type="EMBL" id="CP001230">
    <property type="protein sequence ID" value="ACO04786.1"/>
    <property type="molecule type" value="Genomic_DNA"/>
</dbReference>
<keyword evidence="4 6" id="KW-0697">Rotamase</keyword>
<evidence type="ECO:0000256" key="7">
    <source>
        <dbReference type="SAM" id="Coils"/>
    </source>
</evidence>
<evidence type="ECO:0000256" key="3">
    <source>
        <dbReference type="ARBA" id="ARBA00022729"/>
    </source>
</evidence>
<dbReference type="InterPro" id="IPR050245">
    <property type="entry name" value="PrsA_foldase"/>
</dbReference>
<organism evidence="9 10">
    <name type="scientific">Persephonella marina (strain DSM 14350 / EX-H1)</name>
    <dbReference type="NCBI Taxonomy" id="123214"/>
    <lineage>
        <taxon>Bacteria</taxon>
        <taxon>Pseudomonadati</taxon>
        <taxon>Aquificota</taxon>
        <taxon>Aquificia</taxon>
        <taxon>Aquificales</taxon>
        <taxon>Hydrogenothermaceae</taxon>
        <taxon>Persephonella</taxon>
    </lineage>
</organism>
<proteinExistence type="predicted"/>
<dbReference type="InterPro" id="IPR023058">
    <property type="entry name" value="PPIase_PpiC_CS"/>
</dbReference>
<evidence type="ECO:0000256" key="6">
    <source>
        <dbReference type="PROSITE-ProRule" id="PRU00278"/>
    </source>
</evidence>
<dbReference type="eggNOG" id="COG0760">
    <property type="taxonomic scope" value="Bacteria"/>
</dbReference>
<dbReference type="PROSITE" id="PS01096">
    <property type="entry name" value="PPIC_PPIASE_1"/>
    <property type="match status" value="1"/>
</dbReference>
<keyword evidence="10" id="KW-1185">Reference proteome</keyword>
<gene>
    <name evidence="9" type="ordered locus">PERMA_1451</name>
</gene>
<dbReference type="RefSeq" id="WP_015898890.1">
    <property type="nucleotide sequence ID" value="NC_012440.1"/>
</dbReference>
<dbReference type="KEGG" id="pmx:PERMA_1451"/>
<dbReference type="AlphaFoldDB" id="C0QRC3"/>
<protein>
    <recommendedName>
        <fullName evidence="2">peptidylprolyl isomerase</fullName>
        <ecNumber evidence="2">5.2.1.8</ecNumber>
    </recommendedName>
</protein>
<evidence type="ECO:0000256" key="2">
    <source>
        <dbReference type="ARBA" id="ARBA00013194"/>
    </source>
</evidence>
<keyword evidence="5 6" id="KW-0413">Isomerase</keyword>
<evidence type="ECO:0000256" key="4">
    <source>
        <dbReference type="ARBA" id="ARBA00023110"/>
    </source>
</evidence>
<evidence type="ECO:0000259" key="8">
    <source>
        <dbReference type="PROSITE" id="PS50198"/>
    </source>
</evidence>
<dbReference type="Proteomes" id="UP000001366">
    <property type="component" value="Chromosome"/>
</dbReference>
<dbReference type="Pfam" id="PF00639">
    <property type="entry name" value="Rotamase"/>
    <property type="match status" value="1"/>
</dbReference>
<dbReference type="HOGENOM" id="CLU_034646_5_3_0"/>
<dbReference type="SUPFAM" id="SSF54534">
    <property type="entry name" value="FKBP-like"/>
    <property type="match status" value="1"/>
</dbReference>
<feature type="domain" description="PpiC" evidence="8">
    <location>
        <begin position="174"/>
        <end position="274"/>
    </location>
</feature>
<evidence type="ECO:0000313" key="10">
    <source>
        <dbReference type="Proteomes" id="UP000001366"/>
    </source>
</evidence>
<dbReference type="Gene3D" id="1.10.4030.10">
    <property type="entry name" value="Porin chaperone SurA, peptide-binding domain"/>
    <property type="match status" value="1"/>
</dbReference>
<accession>C0QRC3</accession>
<feature type="coiled-coil region" evidence="7">
    <location>
        <begin position="88"/>
        <end position="136"/>
    </location>
</feature>
<dbReference type="SUPFAM" id="SSF109998">
    <property type="entry name" value="Triger factor/SurA peptide-binding domain-like"/>
    <property type="match status" value="1"/>
</dbReference>
<dbReference type="STRING" id="123214.PERMA_1451"/>
<name>C0QRC3_PERMH</name>
<dbReference type="InterPro" id="IPR046357">
    <property type="entry name" value="PPIase_dom_sf"/>
</dbReference>
<sequence length="325" mass="38364">MFKVIIFLLGLITSVYAYEGFGWNIDPSTKNKVVAKVGDVEITEMEVQRMMKILLPMNFYHRNITEEKLKEIREKAIQNLIYRELLYYEAKKKGLKVTEKEINNLMDQLIKQYKSKENLEKLLKQTGLTIEGFKKELEKRLLVDKLIKKYAIVSLTDKDLKEYYEKNKDKFKEPASVKVRYIYIKVDPSDPKGREKAREKAKKAYKEIKEGKDFGDVAYRYSDDLSRIKGGDIGYVHKGRFPKQIEEEIYKLDVGQVSKIIETDTGLHIVKIEDKRPPRLVPYEEIKDKLKKELTEVMQERKFNELIKDAKKNLKVEIYEDKKDS</sequence>
<dbReference type="OrthoDB" id="14196at2"/>
<keyword evidence="3" id="KW-0732">Signal</keyword>
<dbReference type="PROSITE" id="PS50198">
    <property type="entry name" value="PPIC_PPIASE_2"/>
    <property type="match status" value="1"/>
</dbReference>
<keyword evidence="7" id="KW-0175">Coiled coil</keyword>
<dbReference type="EC" id="5.2.1.8" evidence="2"/>